<keyword evidence="3" id="KW-1185">Reference proteome</keyword>
<reference evidence="2 3" key="1">
    <citation type="journal article" date="2018" name="Science">
        <title>The opium poppy genome and morphinan production.</title>
        <authorList>
            <person name="Guo L."/>
            <person name="Winzer T."/>
            <person name="Yang X."/>
            <person name="Li Y."/>
            <person name="Ning Z."/>
            <person name="He Z."/>
            <person name="Teodor R."/>
            <person name="Lu Y."/>
            <person name="Bowser T.A."/>
            <person name="Graham I.A."/>
            <person name="Ye K."/>
        </authorList>
    </citation>
    <scope>NUCLEOTIDE SEQUENCE [LARGE SCALE GENOMIC DNA]</scope>
    <source>
        <strain evidence="3">cv. HN1</strain>
        <tissue evidence="2">Leaves</tissue>
    </source>
</reference>
<accession>A0A4Y7IY92</accession>
<name>A0A4Y7IY92_PAPSO</name>
<feature type="coiled-coil region" evidence="1">
    <location>
        <begin position="89"/>
        <end position="116"/>
    </location>
</feature>
<dbReference type="AlphaFoldDB" id="A0A4Y7IY92"/>
<evidence type="ECO:0000313" key="3">
    <source>
        <dbReference type="Proteomes" id="UP000316621"/>
    </source>
</evidence>
<protein>
    <submittedName>
        <fullName evidence="2">Uncharacterized protein</fullName>
    </submittedName>
</protein>
<dbReference type="Proteomes" id="UP000316621">
    <property type="component" value="Chromosome 2"/>
</dbReference>
<keyword evidence="1" id="KW-0175">Coiled coil</keyword>
<gene>
    <name evidence="2" type="ORF">C5167_020812</name>
</gene>
<dbReference type="EMBL" id="CM010716">
    <property type="protein sequence ID" value="RZC52385.1"/>
    <property type="molecule type" value="Genomic_DNA"/>
</dbReference>
<evidence type="ECO:0000313" key="2">
    <source>
        <dbReference type="EMBL" id="RZC52385.1"/>
    </source>
</evidence>
<organism evidence="2 3">
    <name type="scientific">Papaver somniferum</name>
    <name type="common">Opium poppy</name>
    <dbReference type="NCBI Taxonomy" id="3469"/>
    <lineage>
        <taxon>Eukaryota</taxon>
        <taxon>Viridiplantae</taxon>
        <taxon>Streptophyta</taxon>
        <taxon>Embryophyta</taxon>
        <taxon>Tracheophyta</taxon>
        <taxon>Spermatophyta</taxon>
        <taxon>Magnoliopsida</taxon>
        <taxon>Ranunculales</taxon>
        <taxon>Papaveraceae</taxon>
        <taxon>Papaveroideae</taxon>
        <taxon>Papaver</taxon>
    </lineage>
</organism>
<proteinExistence type="predicted"/>
<sequence length="127" mass="14776">MLPPRKHTSTIGEALNYAMTKMCCQSFLCEEPDSMVETSLTLTQGQHAGLMMLAIHRHLVQLEEFRRFRRKWKQSKIKISQLEKNLATEKSIADNLRCLNEELREMKSKTHQFAAEDARVENVKLKT</sequence>
<evidence type="ECO:0000256" key="1">
    <source>
        <dbReference type="SAM" id="Coils"/>
    </source>
</evidence>
<dbReference type="Gramene" id="RZC52385">
    <property type="protein sequence ID" value="RZC52385"/>
    <property type="gene ID" value="C5167_020812"/>
</dbReference>